<organism evidence="3 4">
    <name type="scientific">Steinernema hermaphroditum</name>
    <dbReference type="NCBI Taxonomy" id="289476"/>
    <lineage>
        <taxon>Eukaryota</taxon>
        <taxon>Metazoa</taxon>
        <taxon>Ecdysozoa</taxon>
        <taxon>Nematoda</taxon>
        <taxon>Chromadorea</taxon>
        <taxon>Rhabditida</taxon>
        <taxon>Tylenchina</taxon>
        <taxon>Panagrolaimomorpha</taxon>
        <taxon>Strongyloidoidea</taxon>
        <taxon>Steinernematidae</taxon>
        <taxon>Steinernema</taxon>
    </lineage>
</organism>
<reference evidence="3" key="1">
    <citation type="submission" date="2023-06" db="EMBL/GenBank/DDBJ databases">
        <title>Genomic analysis of the entomopathogenic nematode Steinernema hermaphroditum.</title>
        <authorList>
            <person name="Schwarz E.M."/>
            <person name="Heppert J.K."/>
            <person name="Baniya A."/>
            <person name="Schwartz H.T."/>
            <person name="Tan C.-H."/>
            <person name="Antoshechkin I."/>
            <person name="Sternberg P.W."/>
            <person name="Goodrich-Blair H."/>
            <person name="Dillman A.R."/>
        </authorList>
    </citation>
    <scope>NUCLEOTIDE SEQUENCE</scope>
    <source>
        <strain evidence="3">PS9179</strain>
        <tissue evidence="3">Whole animal</tissue>
    </source>
</reference>
<proteinExistence type="predicted"/>
<dbReference type="Pfam" id="PF00059">
    <property type="entry name" value="Lectin_C"/>
    <property type="match status" value="2"/>
</dbReference>
<feature type="domain" description="C-type lectin" evidence="2">
    <location>
        <begin position="33"/>
        <end position="138"/>
    </location>
</feature>
<feature type="domain" description="C-type lectin" evidence="2">
    <location>
        <begin position="164"/>
        <end position="272"/>
    </location>
</feature>
<dbReference type="PROSITE" id="PS50041">
    <property type="entry name" value="C_TYPE_LECTIN_2"/>
    <property type="match status" value="2"/>
</dbReference>
<dbReference type="Proteomes" id="UP001175271">
    <property type="component" value="Unassembled WGS sequence"/>
</dbReference>
<dbReference type="InterPro" id="IPR050111">
    <property type="entry name" value="C-type_lectin/snaclec_domain"/>
</dbReference>
<accession>A0AA39IB32</accession>
<dbReference type="CDD" id="cd00037">
    <property type="entry name" value="CLECT"/>
    <property type="match status" value="2"/>
</dbReference>
<keyword evidence="1" id="KW-0732">Signal</keyword>
<keyword evidence="4" id="KW-1185">Reference proteome</keyword>
<evidence type="ECO:0000313" key="4">
    <source>
        <dbReference type="Proteomes" id="UP001175271"/>
    </source>
</evidence>
<dbReference type="EMBL" id="JAUCMV010000002">
    <property type="protein sequence ID" value="KAK0420360.1"/>
    <property type="molecule type" value="Genomic_DNA"/>
</dbReference>
<comment type="caution">
    <text evidence="3">The sequence shown here is derived from an EMBL/GenBank/DDBJ whole genome shotgun (WGS) entry which is preliminary data.</text>
</comment>
<sequence length="296" mass="32815">MRVVLVLVSLLLPLVLSRHLCDKGCGPNSFLTKSHKCIRYYNQTTDNYDKAVEQCFALNFGSLPSVHNKADNEKLRKLASGSPLLLGARDLFANGTWSWDDLTRWDYTNWAAGEPNNLQNNNCILMDAITGLWAAVDCGTKTHALACISPFPGSKNSSTAQTCSGNYCYCVSDEELSWDLSQDYCQQRGGQLASLHSDDDVKFVGKVSEMEGFWIGGQLHENNKLYWSDGSPTDFTKFAPGLPDAYYGYCVQQSEGQWVNAICSVEIFAVCEMPKGQQVTVRRLIVDATHVDIVHG</sequence>
<evidence type="ECO:0000259" key="2">
    <source>
        <dbReference type="PROSITE" id="PS50041"/>
    </source>
</evidence>
<evidence type="ECO:0000313" key="3">
    <source>
        <dbReference type="EMBL" id="KAK0420360.1"/>
    </source>
</evidence>
<name>A0AA39IB32_9BILA</name>
<feature type="chain" id="PRO_5041432816" description="C-type lectin domain-containing protein" evidence="1">
    <location>
        <begin position="18"/>
        <end position="296"/>
    </location>
</feature>
<dbReference type="AlphaFoldDB" id="A0AA39IB32"/>
<dbReference type="SMART" id="SM00034">
    <property type="entry name" value="CLECT"/>
    <property type="match status" value="2"/>
</dbReference>
<dbReference type="SUPFAM" id="SSF56436">
    <property type="entry name" value="C-type lectin-like"/>
    <property type="match status" value="2"/>
</dbReference>
<dbReference type="PANTHER" id="PTHR22803">
    <property type="entry name" value="MANNOSE, PHOSPHOLIPASE, LECTIN RECEPTOR RELATED"/>
    <property type="match status" value="1"/>
</dbReference>
<evidence type="ECO:0000256" key="1">
    <source>
        <dbReference type="SAM" id="SignalP"/>
    </source>
</evidence>
<dbReference type="InterPro" id="IPR016187">
    <property type="entry name" value="CTDL_fold"/>
</dbReference>
<dbReference type="InterPro" id="IPR016186">
    <property type="entry name" value="C-type_lectin-like/link_sf"/>
</dbReference>
<protein>
    <recommendedName>
        <fullName evidence="2">C-type lectin domain-containing protein</fullName>
    </recommendedName>
</protein>
<dbReference type="InterPro" id="IPR001304">
    <property type="entry name" value="C-type_lectin-like"/>
</dbReference>
<gene>
    <name evidence="3" type="ORF">QR680_014632</name>
</gene>
<dbReference type="Gene3D" id="3.10.100.10">
    <property type="entry name" value="Mannose-Binding Protein A, subunit A"/>
    <property type="match status" value="2"/>
</dbReference>
<feature type="signal peptide" evidence="1">
    <location>
        <begin position="1"/>
        <end position="17"/>
    </location>
</feature>